<keyword evidence="2 4" id="KW-0472">Membrane</keyword>
<dbReference type="PRINTS" id="PR01022">
    <property type="entry name" value="OUTRMMBRANEA"/>
</dbReference>
<dbReference type="PANTHER" id="PTHR30329:SF21">
    <property type="entry name" value="LIPOPROTEIN YIAD-RELATED"/>
    <property type="match status" value="1"/>
</dbReference>
<dbReference type="EMBL" id="BMYW01000002">
    <property type="protein sequence ID" value="GGX81912.1"/>
    <property type="molecule type" value="Genomic_DNA"/>
</dbReference>
<evidence type="ECO:0000256" key="3">
    <source>
        <dbReference type="ARBA" id="ARBA00023237"/>
    </source>
</evidence>
<dbReference type="InterPro" id="IPR002368">
    <property type="entry name" value="OmpA"/>
</dbReference>
<keyword evidence="5" id="KW-0732">Signal</keyword>
<evidence type="ECO:0000313" key="8">
    <source>
        <dbReference type="Proteomes" id="UP000600877"/>
    </source>
</evidence>
<sequence>MKKSIKLSALVVAMMLSSGAFAAKAGYATDGVVDNVARNAYGECWKDGYFNKEANGLVECGDKEAPKPVAVAPAAPAPAPVVSQIKSFSLSAAGLFAFDKTVITSGNAALDGVVAELKGDKYLKSVAIVGHTDSMGAEAYNQKLSERRANAVKDYLVAGGIPAEKITASGAGESQAKMTEQCSKIKARNQRIACMEPDRRFEVTVETAKEVKM</sequence>
<dbReference type="SUPFAM" id="SSF103088">
    <property type="entry name" value="OmpA-like"/>
    <property type="match status" value="1"/>
</dbReference>
<comment type="subcellular location">
    <subcellularLocation>
        <location evidence="1">Cell outer membrane</location>
    </subcellularLocation>
</comment>
<dbReference type="RefSeq" id="WP_189372762.1">
    <property type="nucleotide sequence ID" value="NZ_BMYW01000002.1"/>
</dbReference>
<dbReference type="Pfam" id="PF00691">
    <property type="entry name" value="OmpA"/>
    <property type="match status" value="1"/>
</dbReference>
<comment type="caution">
    <text evidence="7">The sequence shown here is derived from an EMBL/GenBank/DDBJ whole genome shotgun (WGS) entry which is preliminary data.</text>
</comment>
<dbReference type="InterPro" id="IPR006665">
    <property type="entry name" value="OmpA-like"/>
</dbReference>
<proteinExistence type="predicted"/>
<feature type="signal peptide" evidence="5">
    <location>
        <begin position="1"/>
        <end position="22"/>
    </location>
</feature>
<protein>
    <recommendedName>
        <fullName evidence="6">OmpA-like domain-containing protein</fullName>
    </recommendedName>
</protein>
<name>A0ABQ2YFE7_9NEIS</name>
<feature type="chain" id="PRO_5046344971" description="OmpA-like domain-containing protein" evidence="5">
    <location>
        <begin position="23"/>
        <end position="213"/>
    </location>
</feature>
<feature type="domain" description="OmpA-like" evidence="6">
    <location>
        <begin position="83"/>
        <end position="209"/>
    </location>
</feature>
<evidence type="ECO:0000256" key="2">
    <source>
        <dbReference type="ARBA" id="ARBA00023136"/>
    </source>
</evidence>
<dbReference type="Gene3D" id="3.30.1330.60">
    <property type="entry name" value="OmpA-like domain"/>
    <property type="match status" value="1"/>
</dbReference>
<accession>A0ABQ2YFE7</accession>
<dbReference type="PANTHER" id="PTHR30329">
    <property type="entry name" value="STATOR ELEMENT OF FLAGELLAR MOTOR COMPLEX"/>
    <property type="match status" value="1"/>
</dbReference>
<dbReference type="PROSITE" id="PS51123">
    <property type="entry name" value="OMPA_2"/>
    <property type="match status" value="1"/>
</dbReference>
<dbReference type="PRINTS" id="PR01021">
    <property type="entry name" value="OMPADOMAIN"/>
</dbReference>
<reference evidence="8" key="1">
    <citation type="journal article" date="2019" name="Int. J. Syst. Evol. Microbiol.">
        <title>The Global Catalogue of Microorganisms (GCM) 10K type strain sequencing project: providing services to taxonomists for standard genome sequencing and annotation.</title>
        <authorList>
            <consortium name="The Broad Institute Genomics Platform"/>
            <consortium name="The Broad Institute Genome Sequencing Center for Infectious Disease"/>
            <person name="Wu L."/>
            <person name="Ma J."/>
        </authorList>
    </citation>
    <scope>NUCLEOTIDE SEQUENCE [LARGE SCALE GENOMIC DNA]</scope>
    <source>
        <strain evidence="8">KCTC 32041</strain>
    </source>
</reference>
<evidence type="ECO:0000313" key="7">
    <source>
        <dbReference type="EMBL" id="GGX81912.1"/>
    </source>
</evidence>
<gene>
    <name evidence="7" type="ORF">GCM10011290_06650</name>
</gene>
<organism evidence="7 8">
    <name type="scientific">Vogesella alkaliphila</name>
    <dbReference type="NCBI Taxonomy" id="1193621"/>
    <lineage>
        <taxon>Bacteria</taxon>
        <taxon>Pseudomonadati</taxon>
        <taxon>Pseudomonadota</taxon>
        <taxon>Betaproteobacteria</taxon>
        <taxon>Neisseriales</taxon>
        <taxon>Chromobacteriaceae</taxon>
        <taxon>Vogesella</taxon>
    </lineage>
</organism>
<evidence type="ECO:0000256" key="1">
    <source>
        <dbReference type="ARBA" id="ARBA00004442"/>
    </source>
</evidence>
<evidence type="ECO:0000256" key="4">
    <source>
        <dbReference type="PROSITE-ProRule" id="PRU00473"/>
    </source>
</evidence>
<keyword evidence="3" id="KW-0998">Cell outer membrane</keyword>
<dbReference type="InterPro" id="IPR050330">
    <property type="entry name" value="Bact_OuterMem_StrucFunc"/>
</dbReference>
<keyword evidence="8" id="KW-1185">Reference proteome</keyword>
<evidence type="ECO:0000259" key="6">
    <source>
        <dbReference type="PROSITE" id="PS51123"/>
    </source>
</evidence>
<evidence type="ECO:0000256" key="5">
    <source>
        <dbReference type="SAM" id="SignalP"/>
    </source>
</evidence>
<dbReference type="InterPro" id="IPR036737">
    <property type="entry name" value="OmpA-like_sf"/>
</dbReference>
<dbReference type="Proteomes" id="UP000600877">
    <property type="component" value="Unassembled WGS sequence"/>
</dbReference>
<dbReference type="InterPro" id="IPR006664">
    <property type="entry name" value="OMP_bac"/>
</dbReference>
<dbReference type="CDD" id="cd07185">
    <property type="entry name" value="OmpA_C-like"/>
    <property type="match status" value="1"/>
</dbReference>